<comment type="caution">
    <text evidence="3">The sequence shown here is derived from an EMBL/GenBank/DDBJ whole genome shotgun (WGS) entry which is preliminary data.</text>
</comment>
<accession>A0A448WYQ4</accession>
<keyword evidence="4" id="KW-1185">Reference proteome</keyword>
<evidence type="ECO:0000256" key="2">
    <source>
        <dbReference type="SAM" id="SignalP"/>
    </source>
</evidence>
<reference evidence="3" key="1">
    <citation type="submission" date="2018-11" db="EMBL/GenBank/DDBJ databases">
        <authorList>
            <consortium name="Pathogen Informatics"/>
        </authorList>
    </citation>
    <scope>NUCLEOTIDE SEQUENCE</scope>
</reference>
<evidence type="ECO:0000256" key="1">
    <source>
        <dbReference type="PROSITE-ProRule" id="PRU00221"/>
    </source>
</evidence>
<gene>
    <name evidence="3" type="ORF">PXEA_LOCUS17012</name>
</gene>
<dbReference type="AlphaFoldDB" id="A0A448WYQ4"/>
<evidence type="ECO:0000313" key="3">
    <source>
        <dbReference type="EMBL" id="VEL23572.1"/>
    </source>
</evidence>
<dbReference type="InterPro" id="IPR001680">
    <property type="entry name" value="WD40_rpt"/>
</dbReference>
<protein>
    <submittedName>
        <fullName evidence="3">Uncharacterized protein</fullName>
    </submittedName>
</protein>
<organism evidence="3 4">
    <name type="scientific">Protopolystoma xenopodis</name>
    <dbReference type="NCBI Taxonomy" id="117903"/>
    <lineage>
        <taxon>Eukaryota</taxon>
        <taxon>Metazoa</taxon>
        <taxon>Spiralia</taxon>
        <taxon>Lophotrochozoa</taxon>
        <taxon>Platyhelminthes</taxon>
        <taxon>Monogenea</taxon>
        <taxon>Polyopisthocotylea</taxon>
        <taxon>Polystomatidea</taxon>
        <taxon>Polystomatidae</taxon>
        <taxon>Protopolystoma</taxon>
    </lineage>
</organism>
<feature type="repeat" description="WD" evidence="1">
    <location>
        <begin position="89"/>
        <end position="120"/>
    </location>
</feature>
<dbReference type="InterPro" id="IPR036322">
    <property type="entry name" value="WD40_repeat_dom_sf"/>
</dbReference>
<name>A0A448WYQ4_9PLAT</name>
<dbReference type="EMBL" id="CAAALY010062664">
    <property type="protein sequence ID" value="VEL23572.1"/>
    <property type="molecule type" value="Genomic_DNA"/>
</dbReference>
<proteinExistence type="predicted"/>
<dbReference type="PROSITE" id="PS50082">
    <property type="entry name" value="WD_REPEATS_2"/>
    <property type="match status" value="1"/>
</dbReference>
<sequence>MAFSSPFTLVLGMLTRVCHIVTQSSFPRSYQSLPFAPYNQSAIYLVQVFHSTPATPSVLLEALLPFPCIWVTNSRLKPLSKSHGHVDHVSSHSAAVLDVVISYDESVMASADEGGQVILWRRRKRARPDFAP</sequence>
<keyword evidence="2" id="KW-0732">Signal</keyword>
<feature type="chain" id="PRO_5019022491" evidence="2">
    <location>
        <begin position="21"/>
        <end position="132"/>
    </location>
</feature>
<feature type="signal peptide" evidence="2">
    <location>
        <begin position="1"/>
        <end position="20"/>
    </location>
</feature>
<dbReference type="SUPFAM" id="SSF50978">
    <property type="entry name" value="WD40 repeat-like"/>
    <property type="match status" value="1"/>
</dbReference>
<keyword evidence="1" id="KW-0853">WD repeat</keyword>
<evidence type="ECO:0000313" key="4">
    <source>
        <dbReference type="Proteomes" id="UP000784294"/>
    </source>
</evidence>
<dbReference type="Proteomes" id="UP000784294">
    <property type="component" value="Unassembled WGS sequence"/>
</dbReference>
<dbReference type="OrthoDB" id="1932312at2759"/>